<keyword evidence="11" id="KW-0460">Magnesium</keyword>
<keyword evidence="12" id="KW-0239">DNA-directed DNA polymerase</keyword>
<dbReference type="NCBIfam" id="NF004316">
    <property type="entry name" value="PRK05711.1"/>
    <property type="match status" value="1"/>
</dbReference>
<reference evidence="15 16" key="1">
    <citation type="submission" date="2024-02" db="EMBL/GenBank/DDBJ databases">
        <authorList>
            <person name="Chen Y."/>
            <person name="Shah S."/>
            <person name="Dougan E. K."/>
            <person name="Thang M."/>
            <person name="Chan C."/>
        </authorList>
    </citation>
    <scope>NUCLEOTIDE SEQUENCE [LARGE SCALE GENOMIC DNA]</scope>
</reference>
<comment type="cofactor">
    <cofactor evidence="2">
        <name>Mg(2+)</name>
        <dbReference type="ChEBI" id="CHEBI:18420"/>
    </cofactor>
</comment>
<proteinExistence type="predicted"/>
<comment type="caution">
    <text evidence="15">The sequence shown here is derived from an EMBL/GenBank/DDBJ whole genome shotgun (WGS) entry which is preliminary data.</text>
</comment>
<protein>
    <recommendedName>
        <fullName evidence="3">DNA polymerase III subunit epsilon</fullName>
    </recommendedName>
</protein>
<keyword evidence="7" id="KW-0540">Nuclease</keyword>
<dbReference type="InterPro" id="IPR012337">
    <property type="entry name" value="RNaseH-like_sf"/>
</dbReference>
<dbReference type="InterPro" id="IPR013520">
    <property type="entry name" value="Ribonucl_H"/>
</dbReference>
<evidence type="ECO:0000256" key="4">
    <source>
        <dbReference type="ARBA" id="ARBA00022679"/>
    </source>
</evidence>
<evidence type="ECO:0000256" key="3">
    <source>
        <dbReference type="ARBA" id="ARBA00020352"/>
    </source>
</evidence>
<keyword evidence="5" id="KW-0548">Nucleotidyltransferase</keyword>
<keyword evidence="4" id="KW-0808">Transferase</keyword>
<dbReference type="InterPro" id="IPR006309">
    <property type="entry name" value="DnaQ_proteo"/>
</dbReference>
<dbReference type="Proteomes" id="UP001642464">
    <property type="component" value="Unassembled WGS sequence"/>
</dbReference>
<dbReference type="SUPFAM" id="SSF53098">
    <property type="entry name" value="Ribonuclease H-like"/>
    <property type="match status" value="1"/>
</dbReference>
<accession>A0ABP0LND3</accession>
<evidence type="ECO:0000256" key="7">
    <source>
        <dbReference type="ARBA" id="ARBA00022722"/>
    </source>
</evidence>
<dbReference type="EMBL" id="CAXAMM010016716">
    <property type="protein sequence ID" value="CAK9039710.1"/>
    <property type="molecule type" value="Genomic_DNA"/>
</dbReference>
<keyword evidence="10" id="KW-0269">Exonuclease</keyword>
<dbReference type="PANTHER" id="PTHR30231">
    <property type="entry name" value="DNA POLYMERASE III SUBUNIT EPSILON"/>
    <property type="match status" value="1"/>
</dbReference>
<dbReference type="Gene3D" id="3.30.420.10">
    <property type="entry name" value="Ribonuclease H-like superfamily/Ribonuclease H"/>
    <property type="match status" value="1"/>
</dbReference>
<keyword evidence="13" id="KW-0464">Manganese</keyword>
<keyword evidence="9" id="KW-0378">Hydrolase</keyword>
<evidence type="ECO:0000313" key="16">
    <source>
        <dbReference type="Proteomes" id="UP001642464"/>
    </source>
</evidence>
<name>A0ABP0LND3_9DINO</name>
<evidence type="ECO:0000256" key="2">
    <source>
        <dbReference type="ARBA" id="ARBA00001946"/>
    </source>
</evidence>
<evidence type="ECO:0000256" key="6">
    <source>
        <dbReference type="ARBA" id="ARBA00022705"/>
    </source>
</evidence>
<dbReference type="PANTHER" id="PTHR30231:SF41">
    <property type="entry name" value="DNA POLYMERASE III SUBUNIT EPSILON"/>
    <property type="match status" value="1"/>
</dbReference>
<dbReference type="InterPro" id="IPR036397">
    <property type="entry name" value="RNaseH_sf"/>
</dbReference>
<dbReference type="NCBIfam" id="TIGR01406">
    <property type="entry name" value="dnaQ_proteo"/>
    <property type="match status" value="1"/>
</dbReference>
<evidence type="ECO:0000256" key="8">
    <source>
        <dbReference type="ARBA" id="ARBA00022723"/>
    </source>
</evidence>
<evidence type="ECO:0000256" key="9">
    <source>
        <dbReference type="ARBA" id="ARBA00022801"/>
    </source>
</evidence>
<feature type="domain" description="Exonuclease" evidence="14">
    <location>
        <begin position="2"/>
        <end position="172"/>
    </location>
</feature>
<keyword evidence="8" id="KW-0479">Metal-binding</keyword>
<dbReference type="InterPro" id="IPR006054">
    <property type="entry name" value="DnaQ"/>
</dbReference>
<evidence type="ECO:0000259" key="14">
    <source>
        <dbReference type="SMART" id="SM00479"/>
    </source>
</evidence>
<evidence type="ECO:0000256" key="10">
    <source>
        <dbReference type="ARBA" id="ARBA00022839"/>
    </source>
</evidence>
<feature type="non-terminal residue" evidence="15">
    <location>
        <position position="353"/>
    </location>
</feature>
<evidence type="ECO:0000256" key="12">
    <source>
        <dbReference type="ARBA" id="ARBA00022932"/>
    </source>
</evidence>
<dbReference type="Pfam" id="PF00929">
    <property type="entry name" value="RNase_T"/>
    <property type="match status" value="1"/>
</dbReference>
<evidence type="ECO:0000313" key="15">
    <source>
        <dbReference type="EMBL" id="CAK9039710.1"/>
    </source>
</evidence>
<dbReference type="NCBIfam" id="TIGR00573">
    <property type="entry name" value="dnaq"/>
    <property type="match status" value="1"/>
</dbReference>
<organism evidence="15 16">
    <name type="scientific">Durusdinium trenchii</name>
    <dbReference type="NCBI Taxonomy" id="1381693"/>
    <lineage>
        <taxon>Eukaryota</taxon>
        <taxon>Sar</taxon>
        <taxon>Alveolata</taxon>
        <taxon>Dinophyceae</taxon>
        <taxon>Suessiales</taxon>
        <taxon>Symbiodiniaceae</taxon>
        <taxon>Durusdinium</taxon>
    </lineage>
</organism>
<keyword evidence="6" id="KW-0235">DNA replication</keyword>
<evidence type="ECO:0000256" key="1">
    <source>
        <dbReference type="ARBA" id="ARBA00001936"/>
    </source>
</evidence>
<evidence type="ECO:0000256" key="5">
    <source>
        <dbReference type="ARBA" id="ARBA00022695"/>
    </source>
</evidence>
<gene>
    <name evidence="15" type="ORF">SCF082_LOCUS23214</name>
</gene>
<evidence type="ECO:0000256" key="13">
    <source>
        <dbReference type="ARBA" id="ARBA00023211"/>
    </source>
</evidence>
<dbReference type="CDD" id="cd06131">
    <property type="entry name" value="DNA_pol_III_epsilon_Ecoli_like"/>
    <property type="match status" value="1"/>
</dbReference>
<keyword evidence="16" id="KW-1185">Reference proteome</keyword>
<dbReference type="SMART" id="SM00479">
    <property type="entry name" value="EXOIII"/>
    <property type="match status" value="1"/>
</dbReference>
<sequence>MREIVFDTETTGLDPQTGDRVTELGCVEVEDFIPTGRTWHAYVNPQRSIPEKVTEITGLTAEFLADKPLFKEVADGFLDFVGDARVVAHNAPFDRGFINMELDRIGKPVIATDRWVDTVVIARKKFPGAHASLDALCKRFGISLDSRDKHGAIIDALLLADVYLELNGGRERALDLAGDAGEAGGAVTFPKRPARPDALESRLTEAEQAAHEAFVDTLGESPALLDRGVAIGRRIAGLLLAGQLLAVETGEIDRLQHERREAAIAGGVGKDAARIGEKQARAFDQQHGLARDIVEIQQFEQAGIGEFADEDGVAFDIARLDIDIDVDIRLRLVGPERRRSARILEGEILHILH</sequence>
<evidence type="ECO:0000256" key="11">
    <source>
        <dbReference type="ARBA" id="ARBA00022842"/>
    </source>
</evidence>
<comment type="cofactor">
    <cofactor evidence="1">
        <name>Mn(2+)</name>
        <dbReference type="ChEBI" id="CHEBI:29035"/>
    </cofactor>
</comment>